<dbReference type="InterPro" id="IPR003593">
    <property type="entry name" value="AAA+_ATPase"/>
</dbReference>
<evidence type="ECO:0000256" key="1">
    <source>
        <dbReference type="ARBA" id="ARBA00005417"/>
    </source>
</evidence>
<dbReference type="Gene3D" id="3.40.50.300">
    <property type="entry name" value="P-loop containing nucleotide triphosphate hydrolases"/>
    <property type="match status" value="1"/>
</dbReference>
<dbReference type="Proteomes" id="UP001595823">
    <property type="component" value="Unassembled WGS sequence"/>
</dbReference>
<protein>
    <submittedName>
        <fullName evidence="7">Metal ABC transporter ATP-binding protein</fullName>
    </submittedName>
</protein>
<reference evidence="8" key="1">
    <citation type="journal article" date="2019" name="Int. J. Syst. Evol. Microbiol.">
        <title>The Global Catalogue of Microorganisms (GCM) 10K type strain sequencing project: providing services to taxonomists for standard genome sequencing and annotation.</title>
        <authorList>
            <consortium name="The Broad Institute Genomics Platform"/>
            <consortium name="The Broad Institute Genome Sequencing Center for Infectious Disease"/>
            <person name="Wu L."/>
            <person name="Ma J."/>
        </authorList>
    </citation>
    <scope>NUCLEOTIDE SEQUENCE [LARGE SCALE GENOMIC DNA]</scope>
    <source>
        <strain evidence="8">IBRC-M 10908</strain>
    </source>
</reference>
<dbReference type="EMBL" id="JBHSDK010000001">
    <property type="protein sequence ID" value="MFC4333623.1"/>
    <property type="molecule type" value="Genomic_DNA"/>
</dbReference>
<organism evidence="7 8">
    <name type="scientific">Salininema proteolyticum</name>
    <dbReference type="NCBI Taxonomy" id="1607685"/>
    <lineage>
        <taxon>Bacteria</taxon>
        <taxon>Bacillati</taxon>
        <taxon>Actinomycetota</taxon>
        <taxon>Actinomycetes</taxon>
        <taxon>Glycomycetales</taxon>
        <taxon>Glycomycetaceae</taxon>
        <taxon>Salininema</taxon>
    </lineage>
</organism>
<keyword evidence="4 7" id="KW-0067">ATP-binding</keyword>
<dbReference type="RefSeq" id="WP_380617362.1">
    <property type="nucleotide sequence ID" value="NZ_JBHSDK010000001.1"/>
</dbReference>
<dbReference type="InterPro" id="IPR050153">
    <property type="entry name" value="Metal_Ion_Import_ABC"/>
</dbReference>
<dbReference type="InterPro" id="IPR027417">
    <property type="entry name" value="P-loop_NTPase"/>
</dbReference>
<proteinExistence type="inferred from homology"/>
<feature type="domain" description="ABC transporter" evidence="6">
    <location>
        <begin position="9"/>
        <end position="243"/>
    </location>
</feature>
<feature type="region of interest" description="Disordered" evidence="5">
    <location>
        <begin position="240"/>
        <end position="267"/>
    </location>
</feature>
<dbReference type="SMART" id="SM00382">
    <property type="entry name" value="AAA"/>
    <property type="match status" value="1"/>
</dbReference>
<evidence type="ECO:0000313" key="7">
    <source>
        <dbReference type="EMBL" id="MFC4333623.1"/>
    </source>
</evidence>
<keyword evidence="3" id="KW-0547">Nucleotide-binding</keyword>
<dbReference type="InterPro" id="IPR003439">
    <property type="entry name" value="ABC_transporter-like_ATP-bd"/>
</dbReference>
<evidence type="ECO:0000256" key="5">
    <source>
        <dbReference type="SAM" id="MobiDB-lite"/>
    </source>
</evidence>
<evidence type="ECO:0000256" key="4">
    <source>
        <dbReference type="ARBA" id="ARBA00022840"/>
    </source>
</evidence>
<name>A0ABV8TT24_9ACTN</name>
<dbReference type="PANTHER" id="PTHR42734:SF5">
    <property type="entry name" value="IRON TRANSPORT SYSTEM ATP-BINDING PROTEIN HI_0361-RELATED"/>
    <property type="match status" value="1"/>
</dbReference>
<evidence type="ECO:0000259" key="6">
    <source>
        <dbReference type="PROSITE" id="PS50893"/>
    </source>
</evidence>
<accession>A0ABV8TT24</accession>
<keyword evidence="8" id="KW-1185">Reference proteome</keyword>
<comment type="similarity">
    <text evidence="1">Belongs to the ABC transporter superfamily.</text>
</comment>
<evidence type="ECO:0000256" key="2">
    <source>
        <dbReference type="ARBA" id="ARBA00022448"/>
    </source>
</evidence>
<evidence type="ECO:0000256" key="3">
    <source>
        <dbReference type="ARBA" id="ARBA00022741"/>
    </source>
</evidence>
<gene>
    <name evidence="7" type="ORF">ACFPET_00215</name>
</gene>
<keyword evidence="2" id="KW-0813">Transport</keyword>
<evidence type="ECO:0000313" key="8">
    <source>
        <dbReference type="Proteomes" id="UP001595823"/>
    </source>
</evidence>
<dbReference type="CDD" id="cd03235">
    <property type="entry name" value="ABC_Metallic_Cations"/>
    <property type="match status" value="1"/>
</dbReference>
<dbReference type="PROSITE" id="PS50893">
    <property type="entry name" value="ABC_TRANSPORTER_2"/>
    <property type="match status" value="1"/>
</dbReference>
<comment type="caution">
    <text evidence="7">The sequence shown here is derived from an EMBL/GenBank/DDBJ whole genome shotgun (WGS) entry which is preliminary data.</text>
</comment>
<sequence length="267" mass="28345">MPDKTPPVLDVDGLTVAYDRHPVLDGLDLTVRQGESVALTGSNGSGKSTLIKAVLGLTAAQSGAIRLFGTDRRRFKSHSRVGYVPQRSTLHGNIPVTVKETVAAGRLNRRLPGLPPRAADRRAVRDAIASVDLAELADRPMSDLSGGQQQRAYIARALAGEPELLIMDEPTVGVDAGTQELLARVVADRLDHGCTLLLVTHETGPLNGYLTRTVHLHGGEKAYDGPTIGLHGHDDEPACLHPGGEAEAPAATAHDVPGQLFEKGRDR</sequence>
<dbReference type="GO" id="GO:0005524">
    <property type="term" value="F:ATP binding"/>
    <property type="evidence" value="ECO:0007669"/>
    <property type="project" value="UniProtKB-KW"/>
</dbReference>
<dbReference type="Pfam" id="PF00005">
    <property type="entry name" value="ABC_tran"/>
    <property type="match status" value="1"/>
</dbReference>
<dbReference type="PANTHER" id="PTHR42734">
    <property type="entry name" value="METAL TRANSPORT SYSTEM ATP-BINDING PROTEIN TM_0124-RELATED"/>
    <property type="match status" value="1"/>
</dbReference>
<feature type="compositionally biased region" description="Low complexity" evidence="5">
    <location>
        <begin position="241"/>
        <end position="254"/>
    </location>
</feature>
<dbReference type="SUPFAM" id="SSF52540">
    <property type="entry name" value="P-loop containing nucleoside triphosphate hydrolases"/>
    <property type="match status" value="1"/>
</dbReference>